<organism evidence="10 11">
    <name type="scientific">Streptomyces antnestii</name>
    <dbReference type="NCBI Taxonomy" id="2494256"/>
    <lineage>
        <taxon>Bacteria</taxon>
        <taxon>Bacillati</taxon>
        <taxon>Actinomycetota</taxon>
        <taxon>Actinomycetes</taxon>
        <taxon>Kitasatosporales</taxon>
        <taxon>Streptomycetaceae</taxon>
        <taxon>Streptomyces</taxon>
    </lineage>
</organism>
<evidence type="ECO:0000256" key="2">
    <source>
        <dbReference type="ARBA" id="ARBA00010157"/>
    </source>
</evidence>
<feature type="transmembrane region" description="Helical" evidence="8">
    <location>
        <begin position="588"/>
        <end position="609"/>
    </location>
</feature>
<dbReference type="AlphaFoldDB" id="A0A437PPP4"/>
<feature type="transmembrane region" description="Helical" evidence="8">
    <location>
        <begin position="662"/>
        <end position="681"/>
    </location>
</feature>
<evidence type="ECO:0000256" key="3">
    <source>
        <dbReference type="ARBA" id="ARBA00022475"/>
    </source>
</evidence>
<reference evidence="10 11" key="1">
    <citation type="submission" date="2019-01" db="EMBL/GenBank/DDBJ databases">
        <title>Genome sequences of Streptomyces and Rhizobium isolates collected from root and soil.</title>
        <authorList>
            <person name="Chhettri S."/>
            <person name="Sevigny J.L."/>
            <person name="Sen A."/>
            <person name="Ennis N."/>
            <person name="Tisa L."/>
        </authorList>
    </citation>
    <scope>NUCLEOTIDE SEQUENCE [LARGE SCALE GENOMIC DNA]</scope>
    <source>
        <strain evidence="10 11">San01</strain>
    </source>
</reference>
<protein>
    <submittedName>
        <fullName evidence="10">MMPL family transporter</fullName>
    </submittedName>
</protein>
<gene>
    <name evidence="10" type="ORF">EOT10_14730</name>
</gene>
<evidence type="ECO:0000313" key="10">
    <source>
        <dbReference type="EMBL" id="RVU24288.1"/>
    </source>
</evidence>
<keyword evidence="11" id="KW-1185">Reference proteome</keyword>
<feature type="transmembrane region" description="Helical" evidence="8">
    <location>
        <begin position="307"/>
        <end position="330"/>
    </location>
</feature>
<evidence type="ECO:0000256" key="6">
    <source>
        <dbReference type="ARBA" id="ARBA00023136"/>
    </source>
</evidence>
<feature type="transmembrane region" description="Helical" evidence="8">
    <location>
        <begin position="371"/>
        <end position="394"/>
    </location>
</feature>
<evidence type="ECO:0000256" key="7">
    <source>
        <dbReference type="SAM" id="MobiDB-lite"/>
    </source>
</evidence>
<dbReference type="OrthoDB" id="7051771at2"/>
<evidence type="ECO:0000256" key="4">
    <source>
        <dbReference type="ARBA" id="ARBA00022692"/>
    </source>
</evidence>
<dbReference type="InterPro" id="IPR004869">
    <property type="entry name" value="MMPL_dom"/>
</dbReference>
<dbReference type="PROSITE" id="PS50156">
    <property type="entry name" value="SSD"/>
    <property type="match status" value="1"/>
</dbReference>
<feature type="region of interest" description="Disordered" evidence="7">
    <location>
        <begin position="720"/>
        <end position="740"/>
    </location>
</feature>
<comment type="caution">
    <text evidence="10">The sequence shown here is derived from an EMBL/GenBank/DDBJ whole genome shotgun (WGS) entry which is preliminary data.</text>
</comment>
<dbReference type="Proteomes" id="UP000283128">
    <property type="component" value="Unassembled WGS sequence"/>
</dbReference>
<comment type="similarity">
    <text evidence="2">Belongs to the resistance-nodulation-cell division (RND) (TC 2.A.6) family. MmpL subfamily.</text>
</comment>
<feature type="transmembrane region" description="Helical" evidence="8">
    <location>
        <begin position="178"/>
        <end position="197"/>
    </location>
</feature>
<feature type="transmembrane region" description="Helical" evidence="8">
    <location>
        <begin position="282"/>
        <end position="301"/>
    </location>
</feature>
<sequence>MFAALGKFTARRRKWVVVAAVVFTVFAGVWGTGVFGSFTGGAGFDDPASESVQADKVLDGPLGRESNDLIVLYESKTEGETVAAFGDAVRAALDGVPREGIARLDSYWHPGGQDRSAYVSRDGQQAYATVQFTSDDDQKQVEVLEKIKSDFAADGVSVRYGGVAAMTDQVNTLTGSDIARAETLSVPVLLILLVLIFRSAIAALLPLAVGSFVALGSFVVLRVLTMFTEISSTVINVITILGLGLAIDYALFLVNRFREELHAGADIDTAVERATATAGRTVAFSGIAVAISFAGLVFFPSRFLSSMGYAAVAVVAFAVVGSLTLLPALLRYTGHSVDKWRIPLGGRDRATGPEREGRWYRTAHAVMRKPVLSSLAIVAVLVGLGAPLLGVNWARPGEWVLPSNADAKVVGKTLAADFTTNPAQIMTTVVRGSSAPPDRAEVTAYAGELARVDGVTSATPTAFEGNDARITLRYTPDAMSDAARSMVHDLRATPPPAGTKTLLTGMPASRADIVGMIGERLPWMALFVAVVSFFVLFMAFGSLLLPLKSVILSLLSLLAAFGAIKWIFQDGHLSGLLGFEPIGAVDANFPVLVVAIAFGLAMDYEVFLLSRVREEWEASGDPVESVALGVQRTARIITSAALLLVVVVGGFMTSSILFMKMIGVGLVIAVLVDATIVRGLLVPATMALLGKWAWWAPAPLARWWSAYGFRETPERPYGEVGVPGGPDVAGTLTSPLPPAR</sequence>
<dbReference type="EMBL" id="RZYA01000006">
    <property type="protein sequence ID" value="RVU24288.1"/>
    <property type="molecule type" value="Genomic_DNA"/>
</dbReference>
<keyword evidence="5 8" id="KW-1133">Transmembrane helix</keyword>
<evidence type="ECO:0000256" key="5">
    <source>
        <dbReference type="ARBA" id="ARBA00022989"/>
    </source>
</evidence>
<evidence type="ECO:0000313" key="11">
    <source>
        <dbReference type="Proteomes" id="UP000283128"/>
    </source>
</evidence>
<feature type="transmembrane region" description="Helical" evidence="8">
    <location>
        <begin position="204"/>
        <end position="224"/>
    </location>
</feature>
<feature type="transmembrane region" description="Helical" evidence="8">
    <location>
        <begin position="636"/>
        <end position="656"/>
    </location>
</feature>
<name>A0A437PPP4_9ACTN</name>
<dbReference type="InterPro" id="IPR000731">
    <property type="entry name" value="SSD"/>
</dbReference>
<keyword evidence="6 8" id="KW-0472">Membrane</keyword>
<evidence type="ECO:0000256" key="8">
    <source>
        <dbReference type="SAM" id="Phobius"/>
    </source>
</evidence>
<feature type="transmembrane region" description="Helical" evidence="8">
    <location>
        <begin position="523"/>
        <end position="545"/>
    </location>
</feature>
<feature type="transmembrane region" description="Helical" evidence="8">
    <location>
        <begin position="550"/>
        <end position="568"/>
    </location>
</feature>
<comment type="subcellular location">
    <subcellularLocation>
        <location evidence="1">Cell membrane</location>
        <topology evidence="1">Multi-pass membrane protein</topology>
    </subcellularLocation>
</comment>
<dbReference type="Pfam" id="PF03176">
    <property type="entry name" value="MMPL"/>
    <property type="match status" value="2"/>
</dbReference>
<dbReference type="GO" id="GO:0005886">
    <property type="term" value="C:plasma membrane"/>
    <property type="evidence" value="ECO:0007669"/>
    <property type="project" value="UniProtKB-SubCell"/>
</dbReference>
<keyword evidence="3" id="KW-1003">Cell membrane</keyword>
<accession>A0A437PPP4</accession>
<dbReference type="RefSeq" id="WP_127828646.1">
    <property type="nucleotide sequence ID" value="NZ_RZYA01000006.1"/>
</dbReference>
<keyword evidence="4 8" id="KW-0812">Transmembrane</keyword>
<dbReference type="PANTHER" id="PTHR33406:SF11">
    <property type="entry name" value="MEMBRANE PROTEIN SCO6666-RELATED"/>
    <property type="match status" value="1"/>
</dbReference>
<dbReference type="InterPro" id="IPR050545">
    <property type="entry name" value="Mycobact_MmpL"/>
</dbReference>
<evidence type="ECO:0000259" key="9">
    <source>
        <dbReference type="PROSITE" id="PS50156"/>
    </source>
</evidence>
<feature type="transmembrane region" description="Helical" evidence="8">
    <location>
        <begin position="230"/>
        <end position="254"/>
    </location>
</feature>
<proteinExistence type="inferred from homology"/>
<evidence type="ECO:0000256" key="1">
    <source>
        <dbReference type="ARBA" id="ARBA00004651"/>
    </source>
</evidence>
<dbReference type="PANTHER" id="PTHR33406">
    <property type="entry name" value="MEMBRANE PROTEIN MJ1562-RELATED"/>
    <property type="match status" value="1"/>
</dbReference>
<dbReference type="Gene3D" id="1.20.1640.10">
    <property type="entry name" value="Multidrug efflux transporter AcrB transmembrane domain"/>
    <property type="match status" value="2"/>
</dbReference>
<dbReference type="SUPFAM" id="SSF82866">
    <property type="entry name" value="Multidrug efflux transporter AcrB transmembrane domain"/>
    <property type="match status" value="2"/>
</dbReference>
<feature type="domain" description="SSD" evidence="9">
    <location>
        <begin position="200"/>
        <end position="332"/>
    </location>
</feature>